<evidence type="ECO:0000259" key="3">
    <source>
        <dbReference type="Pfam" id="PF00534"/>
    </source>
</evidence>
<feature type="domain" description="Glycosyltransferase subfamily 4-like N-terminal" evidence="4">
    <location>
        <begin position="16"/>
        <end position="168"/>
    </location>
</feature>
<dbReference type="PANTHER" id="PTHR12526">
    <property type="entry name" value="GLYCOSYLTRANSFERASE"/>
    <property type="match status" value="1"/>
</dbReference>
<dbReference type="PANTHER" id="PTHR12526:SF510">
    <property type="entry name" value="D-INOSITOL 3-PHOSPHATE GLYCOSYLTRANSFERASE"/>
    <property type="match status" value="1"/>
</dbReference>
<dbReference type="InterPro" id="IPR028098">
    <property type="entry name" value="Glyco_trans_4-like_N"/>
</dbReference>
<sequence>MQNVLFYYSSQQVHTGSPKVLARLIEGLDRTHYAPYFIASRTGDLSRRLAANGTVILEGEVGQVSAATVFNNAANLFRLTRLLKRNKISLVHINQLGWNLDLAVAARLLSIPVVFHIHNHEQINLRNLDCRLGARYLFVSRALADQCGGYQVHPVKTQVLYNPIDIDRFRAGRSIRQELNLPQNIPVVGTVAQICHRKGIDIIVSCAEKVLASVPEAVFVIAGPDGLGEERFARELRAEIAGKGLSEKIRLTGPRDDIEDFMASLDLFFLPTRAEPFGMVFVEAMAAGVPVVASNVGGIPEIIPGEEYGILLESESPLFPEVIVALLRDADRRGRMAAAAFERARDNFSQSIFNQKIGSLYRELI</sequence>
<evidence type="ECO:0000259" key="4">
    <source>
        <dbReference type="Pfam" id="PF13439"/>
    </source>
</evidence>
<name>A0ABQ0MFU6_9BACT</name>
<keyword evidence="6" id="KW-1185">Reference proteome</keyword>
<keyword evidence="2" id="KW-0808">Transferase</keyword>
<protein>
    <submittedName>
        <fullName evidence="5">Glycosyltransferase</fullName>
    </submittedName>
</protein>
<dbReference type="SUPFAM" id="SSF53756">
    <property type="entry name" value="UDP-Glycosyltransferase/glycogen phosphorylase"/>
    <property type="match status" value="1"/>
</dbReference>
<evidence type="ECO:0000256" key="2">
    <source>
        <dbReference type="ARBA" id="ARBA00022679"/>
    </source>
</evidence>
<dbReference type="RefSeq" id="WP_085812377.1">
    <property type="nucleotide sequence ID" value="NZ_BDQG01000001.1"/>
</dbReference>
<keyword evidence="1" id="KW-0328">Glycosyltransferase</keyword>
<organism evidence="5 6">
    <name type="scientific">Geoanaerobacter pelophilus</name>
    <dbReference type="NCBI Taxonomy" id="60036"/>
    <lineage>
        <taxon>Bacteria</taxon>
        <taxon>Pseudomonadati</taxon>
        <taxon>Thermodesulfobacteriota</taxon>
        <taxon>Desulfuromonadia</taxon>
        <taxon>Geobacterales</taxon>
        <taxon>Geobacteraceae</taxon>
        <taxon>Geoanaerobacter</taxon>
    </lineage>
</organism>
<reference evidence="6" key="1">
    <citation type="submission" date="2017-05" db="EMBL/GenBank/DDBJ databases">
        <title>Draft genome sequence of Geobacter pelophilus, a iron(III)-reducing bacteria.</title>
        <authorList>
            <person name="Aoyagi T."/>
            <person name="Koike H."/>
            <person name="Morita T."/>
            <person name="Sato Y."/>
            <person name="Habe H."/>
            <person name="Hori T."/>
        </authorList>
    </citation>
    <scope>NUCLEOTIDE SEQUENCE [LARGE SCALE GENOMIC DNA]</scope>
    <source>
        <strain evidence="6">Drf2</strain>
    </source>
</reference>
<evidence type="ECO:0000256" key="1">
    <source>
        <dbReference type="ARBA" id="ARBA00022676"/>
    </source>
</evidence>
<comment type="caution">
    <text evidence="5">The sequence shown here is derived from an EMBL/GenBank/DDBJ whole genome shotgun (WGS) entry which is preliminary data.</text>
</comment>
<feature type="domain" description="Glycosyl transferase family 1" evidence="3">
    <location>
        <begin position="175"/>
        <end position="341"/>
    </location>
</feature>
<evidence type="ECO:0000313" key="5">
    <source>
        <dbReference type="EMBL" id="GAW65977.1"/>
    </source>
</evidence>
<dbReference type="CDD" id="cd03801">
    <property type="entry name" value="GT4_PimA-like"/>
    <property type="match status" value="1"/>
</dbReference>
<dbReference type="EMBL" id="BDQG01000001">
    <property type="protein sequence ID" value="GAW65977.1"/>
    <property type="molecule type" value="Genomic_DNA"/>
</dbReference>
<dbReference type="Proteomes" id="UP000194153">
    <property type="component" value="Unassembled WGS sequence"/>
</dbReference>
<evidence type="ECO:0000313" key="6">
    <source>
        <dbReference type="Proteomes" id="UP000194153"/>
    </source>
</evidence>
<dbReference type="Pfam" id="PF00534">
    <property type="entry name" value="Glycos_transf_1"/>
    <property type="match status" value="1"/>
</dbReference>
<gene>
    <name evidence="5" type="ORF">GPEL0_01f1122</name>
</gene>
<accession>A0ABQ0MFU6</accession>
<proteinExistence type="predicted"/>
<dbReference type="InterPro" id="IPR001296">
    <property type="entry name" value="Glyco_trans_1"/>
</dbReference>
<dbReference type="Gene3D" id="3.40.50.2000">
    <property type="entry name" value="Glycogen Phosphorylase B"/>
    <property type="match status" value="2"/>
</dbReference>
<dbReference type="Pfam" id="PF13439">
    <property type="entry name" value="Glyco_transf_4"/>
    <property type="match status" value="1"/>
</dbReference>